<dbReference type="InterPro" id="IPR000639">
    <property type="entry name" value="Epox_hydrolase-like"/>
</dbReference>
<feature type="domain" description="AB hydrolase-1" evidence="1">
    <location>
        <begin position="41"/>
        <end position="282"/>
    </location>
</feature>
<dbReference type="Pfam" id="PF12697">
    <property type="entry name" value="Abhydrolase_6"/>
    <property type="match status" value="1"/>
</dbReference>
<dbReference type="SUPFAM" id="SSF53474">
    <property type="entry name" value="alpha/beta-Hydrolases"/>
    <property type="match status" value="1"/>
</dbReference>
<proteinExistence type="predicted"/>
<keyword evidence="2" id="KW-0378">Hydrolase</keyword>
<dbReference type="PRINTS" id="PR00412">
    <property type="entry name" value="EPOXHYDRLASE"/>
</dbReference>
<dbReference type="PANTHER" id="PTHR43689:SF8">
    <property type="entry name" value="ALPHA_BETA-HYDROLASES SUPERFAMILY PROTEIN"/>
    <property type="match status" value="1"/>
</dbReference>
<dbReference type="InterPro" id="IPR000073">
    <property type="entry name" value="AB_hydrolase_1"/>
</dbReference>
<dbReference type="GO" id="GO:0016787">
    <property type="term" value="F:hydrolase activity"/>
    <property type="evidence" value="ECO:0007669"/>
    <property type="project" value="UniProtKB-KW"/>
</dbReference>
<comment type="caution">
    <text evidence="2">The sequence shown here is derived from an EMBL/GenBank/DDBJ whole genome shotgun (WGS) entry which is preliminary data.</text>
</comment>
<evidence type="ECO:0000259" key="1">
    <source>
        <dbReference type="Pfam" id="PF12697"/>
    </source>
</evidence>
<gene>
    <name evidence="2" type="ORF">JAO74_14235</name>
</gene>
<reference evidence="3" key="1">
    <citation type="submission" date="2020-12" db="EMBL/GenBank/DDBJ databases">
        <title>Hymenobacter sp.</title>
        <authorList>
            <person name="Kim M.K."/>
        </authorList>
    </citation>
    <scope>NUCLEOTIDE SEQUENCE [LARGE SCALE GENOMIC DNA]</scope>
    <source>
        <strain evidence="3">BT553</strain>
    </source>
</reference>
<evidence type="ECO:0000313" key="3">
    <source>
        <dbReference type="Proteomes" id="UP000640426"/>
    </source>
</evidence>
<protein>
    <submittedName>
        <fullName evidence="2">Alpha/beta fold hydrolase</fullName>
    </submittedName>
</protein>
<dbReference type="EMBL" id="JAELXS010000008">
    <property type="protein sequence ID" value="MBJ6122952.1"/>
    <property type="molecule type" value="Genomic_DNA"/>
</dbReference>
<dbReference type="InterPro" id="IPR029058">
    <property type="entry name" value="AB_hydrolase_fold"/>
</dbReference>
<dbReference type="NCBIfam" id="TIGR03056">
    <property type="entry name" value="bchO_mg_che_rel"/>
    <property type="match status" value="1"/>
</dbReference>
<dbReference type="RefSeq" id="WP_199039440.1">
    <property type="nucleotide sequence ID" value="NZ_JAELXS010000008.1"/>
</dbReference>
<name>A0ABS0XSF3_9SPHN</name>
<dbReference type="InterPro" id="IPR017497">
    <property type="entry name" value="BchO"/>
</dbReference>
<organism evidence="2 3">
    <name type="scientific">Sphingomonas mollis</name>
    <dbReference type="NCBI Taxonomy" id="2795726"/>
    <lineage>
        <taxon>Bacteria</taxon>
        <taxon>Pseudomonadati</taxon>
        <taxon>Pseudomonadota</taxon>
        <taxon>Alphaproteobacteria</taxon>
        <taxon>Sphingomonadales</taxon>
        <taxon>Sphingomonadaceae</taxon>
        <taxon>Sphingomonas</taxon>
    </lineage>
</organism>
<dbReference type="PANTHER" id="PTHR43689">
    <property type="entry name" value="HYDROLASE"/>
    <property type="match status" value="1"/>
</dbReference>
<dbReference type="Proteomes" id="UP000640426">
    <property type="component" value="Unassembled WGS sequence"/>
</dbReference>
<sequence>MSTAPCWDVEGRDWPNRAHSRFVDAGRLRWHVQAWGEGPVLLLLHGTGAATHSWRALAPLLAKYFTIVAPDLPGHGFTTGRPVGGLSMPAVARAVADLLRAMALVPQVIVGHSAGAAIMIRMTIDGQAAPAALVGLDAALLPFPGLAAQLFPALARALFVNPFAPHLFAQMARRSGETGRFLARSTGSRIDAEGVRCYERLFATPGHCAGAITMMADWNLEALRRDLPRLSTPLLLVHGEGDTAIPIATARTAAAMVGDGRVMPLAGLGHLAHEERPGEMAAIIRRFVEGR</sequence>
<dbReference type="Gene3D" id="3.40.50.1820">
    <property type="entry name" value="alpha/beta hydrolase"/>
    <property type="match status" value="1"/>
</dbReference>
<evidence type="ECO:0000313" key="2">
    <source>
        <dbReference type="EMBL" id="MBJ6122952.1"/>
    </source>
</evidence>
<accession>A0ABS0XSF3</accession>
<keyword evidence="3" id="KW-1185">Reference proteome</keyword>
<dbReference type="PRINTS" id="PR00111">
    <property type="entry name" value="ABHYDROLASE"/>
</dbReference>